<dbReference type="InterPro" id="IPR051159">
    <property type="entry name" value="Hexapeptide_acetyltransf"/>
</dbReference>
<comment type="caution">
    <text evidence="4">The sequence shown here is derived from an EMBL/GenBank/DDBJ whole genome shotgun (WGS) entry which is preliminary data.</text>
</comment>
<evidence type="ECO:0000256" key="2">
    <source>
        <dbReference type="ARBA" id="ARBA00022679"/>
    </source>
</evidence>
<accession>A0A2M8L370</accession>
<evidence type="ECO:0000313" key="5">
    <source>
        <dbReference type="Proteomes" id="UP000231474"/>
    </source>
</evidence>
<dbReference type="Pfam" id="PF00132">
    <property type="entry name" value="Hexapep"/>
    <property type="match status" value="1"/>
</dbReference>
<dbReference type="EMBL" id="PFEK01000052">
    <property type="protein sequence ID" value="PJE67391.1"/>
    <property type="molecule type" value="Genomic_DNA"/>
</dbReference>
<evidence type="ECO:0000256" key="3">
    <source>
        <dbReference type="ARBA" id="ARBA00022737"/>
    </source>
</evidence>
<proteinExistence type="inferred from homology"/>
<name>A0A2M8L370_9BACT</name>
<keyword evidence="2 4" id="KW-0808">Transferase</keyword>
<sequence length="211" mass="24002">MAQNLVFRKLKMTIFKDRMGKPLSFNQAWPKIINRVKNWFLDFELMLLRWVGHIPFHCFRRFCYRLAGVKIGRGSTIHMWCNFFQPKGITIGEDTVVGDHAFLDGRAPLKIGNHVSIASQVLIYNSEHNVHREDMEVVEEPVTIEDYAFIGPRAIILPGIKIGKGAVVAAAAVVTHDVPPGKVVGGVPAREIGERKIKDYHYRLGRVRLFQ</sequence>
<dbReference type="CDD" id="cd04647">
    <property type="entry name" value="LbH_MAT_like"/>
    <property type="match status" value="1"/>
</dbReference>
<dbReference type="AlphaFoldDB" id="A0A2M8L370"/>
<dbReference type="InterPro" id="IPR011004">
    <property type="entry name" value="Trimer_LpxA-like_sf"/>
</dbReference>
<reference evidence="5" key="1">
    <citation type="submission" date="2017-09" db="EMBL/GenBank/DDBJ databases">
        <title>Depth-based differentiation of microbial function through sediment-hosted aquifers and enrichment of novel symbionts in the deep terrestrial subsurface.</title>
        <authorList>
            <person name="Probst A.J."/>
            <person name="Ladd B."/>
            <person name="Jarett J.K."/>
            <person name="Geller-Mcgrath D.E."/>
            <person name="Sieber C.M.K."/>
            <person name="Emerson J.B."/>
            <person name="Anantharaman K."/>
            <person name="Thomas B.C."/>
            <person name="Malmstrom R."/>
            <person name="Stieglmeier M."/>
            <person name="Klingl A."/>
            <person name="Woyke T."/>
            <person name="Ryan C.M."/>
            <person name="Banfield J.F."/>
        </authorList>
    </citation>
    <scope>NUCLEOTIDE SEQUENCE [LARGE SCALE GENOMIC DNA]</scope>
</reference>
<dbReference type="PANTHER" id="PTHR23416">
    <property type="entry name" value="SIALIC ACID SYNTHASE-RELATED"/>
    <property type="match status" value="1"/>
</dbReference>
<dbReference type="PROSITE" id="PS00101">
    <property type="entry name" value="HEXAPEP_TRANSFERASES"/>
    <property type="match status" value="1"/>
</dbReference>
<dbReference type="SUPFAM" id="SSF51161">
    <property type="entry name" value="Trimeric LpxA-like enzymes"/>
    <property type="match status" value="1"/>
</dbReference>
<comment type="similarity">
    <text evidence="1">Belongs to the transferase hexapeptide repeat family.</text>
</comment>
<dbReference type="Gene3D" id="2.160.10.10">
    <property type="entry name" value="Hexapeptide repeat proteins"/>
    <property type="match status" value="1"/>
</dbReference>
<dbReference type="InterPro" id="IPR001451">
    <property type="entry name" value="Hexapep"/>
</dbReference>
<protein>
    <submittedName>
        <fullName evidence="4">Acyltransferase</fullName>
    </submittedName>
</protein>
<dbReference type="InterPro" id="IPR018357">
    <property type="entry name" value="Hexapep_transf_CS"/>
</dbReference>
<organism evidence="4 5">
    <name type="scientific">Candidatus Shapirobacteria bacterium CG10_big_fil_rev_8_21_14_0_10_40_9</name>
    <dbReference type="NCBI Taxonomy" id="1974888"/>
    <lineage>
        <taxon>Bacteria</taxon>
        <taxon>Candidatus Shapironibacteriota</taxon>
    </lineage>
</organism>
<dbReference type="GO" id="GO:0008374">
    <property type="term" value="F:O-acyltransferase activity"/>
    <property type="evidence" value="ECO:0007669"/>
    <property type="project" value="TreeGrafter"/>
</dbReference>
<dbReference type="Proteomes" id="UP000231474">
    <property type="component" value="Unassembled WGS sequence"/>
</dbReference>
<dbReference type="GO" id="GO:0005829">
    <property type="term" value="C:cytosol"/>
    <property type="evidence" value="ECO:0007669"/>
    <property type="project" value="TreeGrafter"/>
</dbReference>
<evidence type="ECO:0000313" key="4">
    <source>
        <dbReference type="EMBL" id="PJE67391.1"/>
    </source>
</evidence>
<evidence type="ECO:0000256" key="1">
    <source>
        <dbReference type="ARBA" id="ARBA00007274"/>
    </source>
</evidence>
<gene>
    <name evidence="4" type="ORF">COU95_02635</name>
</gene>
<keyword evidence="4" id="KW-0012">Acyltransferase</keyword>
<dbReference type="PANTHER" id="PTHR23416:SF23">
    <property type="entry name" value="ACETYLTRANSFERASE C18B11.09C-RELATED"/>
    <property type="match status" value="1"/>
</dbReference>
<keyword evidence="3" id="KW-0677">Repeat</keyword>